<feature type="domain" description="Mce/MlaD" evidence="2">
    <location>
        <begin position="39"/>
        <end position="114"/>
    </location>
</feature>
<evidence type="ECO:0000259" key="3">
    <source>
        <dbReference type="Pfam" id="PF11887"/>
    </source>
</evidence>
<evidence type="ECO:0000259" key="2">
    <source>
        <dbReference type="Pfam" id="PF02470"/>
    </source>
</evidence>
<dbReference type="InterPro" id="IPR052336">
    <property type="entry name" value="MlaD_Phospholipid_Transporter"/>
</dbReference>
<dbReference type="Proteomes" id="UP001500575">
    <property type="component" value="Unassembled WGS sequence"/>
</dbReference>
<dbReference type="NCBIfam" id="TIGR00996">
    <property type="entry name" value="Mtu_fam_mce"/>
    <property type="match status" value="1"/>
</dbReference>
<keyword evidence="5" id="KW-1185">Reference proteome</keyword>
<feature type="region of interest" description="Disordered" evidence="1">
    <location>
        <begin position="330"/>
        <end position="376"/>
    </location>
</feature>
<protein>
    <submittedName>
        <fullName evidence="4">MCE family protein</fullName>
    </submittedName>
</protein>
<dbReference type="EMBL" id="BAAAQQ010000013">
    <property type="protein sequence ID" value="GAA2130858.1"/>
    <property type="molecule type" value="Genomic_DNA"/>
</dbReference>
<dbReference type="RefSeq" id="WP_344304989.1">
    <property type="nucleotide sequence ID" value="NZ_BAAAQQ010000013.1"/>
</dbReference>
<dbReference type="InterPro" id="IPR005693">
    <property type="entry name" value="Mce"/>
</dbReference>
<feature type="domain" description="Mammalian cell entry C-terminal" evidence="3">
    <location>
        <begin position="122"/>
        <end position="280"/>
    </location>
</feature>
<dbReference type="InterPro" id="IPR003399">
    <property type="entry name" value="Mce/MlaD"/>
</dbReference>
<evidence type="ECO:0000313" key="4">
    <source>
        <dbReference type="EMBL" id="GAA2130858.1"/>
    </source>
</evidence>
<dbReference type="InterPro" id="IPR024516">
    <property type="entry name" value="Mce_C"/>
</dbReference>
<dbReference type="Pfam" id="PF02470">
    <property type="entry name" value="MlaD"/>
    <property type="match status" value="1"/>
</dbReference>
<evidence type="ECO:0000313" key="5">
    <source>
        <dbReference type="Proteomes" id="UP001500575"/>
    </source>
</evidence>
<dbReference type="PANTHER" id="PTHR33371">
    <property type="entry name" value="INTERMEMBRANE PHOSPHOLIPID TRANSPORT SYSTEM BINDING PROTEIN MLAD-RELATED"/>
    <property type="match status" value="1"/>
</dbReference>
<sequence length="430" mass="46315">MITRRTKLQLIAFVLITIIGVSYVGAKYARLDRFFVDDTYTVVAHFPDSGGSFAGAEVSYRGVRVGQVEELVLTDAGVDLHLSVDKDYDDIPADTLAVVGNRSAVGEQYVELQPQEDGGPFLRDGAEVDQDDTRIPLSTTTLLTNLSNTVESVGEDDLRTVVSEFGSAFQGTGRDLGRIIDTSNAFIETADANFEMTTDLIKDGNTVLRGQLASGSSLRTFAREFKKFSGTLVLADRDLRTVIDNGSVTATELRTFLEENEVELSELLNNLVTTGEVVVENLAGVEQILAIYPYVVEGGVTVASKTPATGLYDAHFGMVLTNEPHVCKAGYEGTDTRSPNDGSNRPMNMDARCTEPASQSNARGAQHAPPRAPVGYGESTAPVVAAYDPETGELTWGDDMPPGAAGPDTTSAPRTYGADSWRWLFLQPLH</sequence>
<reference evidence="5" key="1">
    <citation type="journal article" date="2019" name="Int. J. Syst. Evol. Microbiol.">
        <title>The Global Catalogue of Microorganisms (GCM) 10K type strain sequencing project: providing services to taxonomists for standard genome sequencing and annotation.</title>
        <authorList>
            <consortium name="The Broad Institute Genomics Platform"/>
            <consortium name="The Broad Institute Genome Sequencing Center for Infectious Disease"/>
            <person name="Wu L."/>
            <person name="Ma J."/>
        </authorList>
    </citation>
    <scope>NUCLEOTIDE SEQUENCE [LARGE SCALE GENOMIC DNA]</scope>
    <source>
        <strain evidence="5">JCM 16021</strain>
    </source>
</reference>
<name>A0ABP5KDA2_9ACTN</name>
<proteinExistence type="predicted"/>
<feature type="compositionally biased region" description="Polar residues" evidence="1">
    <location>
        <begin position="336"/>
        <end position="346"/>
    </location>
</feature>
<accession>A0ABP5KDA2</accession>
<gene>
    <name evidence="4" type="ORF">GCM10009843_33810</name>
</gene>
<comment type="caution">
    <text evidence="4">The sequence shown here is derived from an EMBL/GenBank/DDBJ whole genome shotgun (WGS) entry which is preliminary data.</text>
</comment>
<dbReference type="Pfam" id="PF11887">
    <property type="entry name" value="Mce4_CUP1"/>
    <property type="match status" value="1"/>
</dbReference>
<evidence type="ECO:0000256" key="1">
    <source>
        <dbReference type="SAM" id="MobiDB-lite"/>
    </source>
</evidence>
<dbReference type="PANTHER" id="PTHR33371:SF16">
    <property type="entry name" value="MCE-FAMILY PROTEIN MCE3F"/>
    <property type="match status" value="1"/>
</dbReference>
<organism evidence="4 5">
    <name type="scientific">Nocardioides bigeumensis</name>
    <dbReference type="NCBI Taxonomy" id="433657"/>
    <lineage>
        <taxon>Bacteria</taxon>
        <taxon>Bacillati</taxon>
        <taxon>Actinomycetota</taxon>
        <taxon>Actinomycetes</taxon>
        <taxon>Propionibacteriales</taxon>
        <taxon>Nocardioidaceae</taxon>
        <taxon>Nocardioides</taxon>
    </lineage>
</organism>
<feature type="region of interest" description="Disordered" evidence="1">
    <location>
        <begin position="395"/>
        <end position="414"/>
    </location>
</feature>